<dbReference type="GO" id="GO:0006275">
    <property type="term" value="P:regulation of DNA replication"/>
    <property type="evidence" value="ECO:0007669"/>
    <property type="project" value="UniProtKB-UniRule"/>
</dbReference>
<evidence type="ECO:0000256" key="1">
    <source>
        <dbReference type="ARBA" id="ARBA00006583"/>
    </source>
</evidence>
<evidence type="ECO:0000256" key="11">
    <source>
        <dbReference type="RuleBase" id="RU004227"/>
    </source>
</evidence>
<dbReference type="Gene3D" id="3.30.300.180">
    <property type="match status" value="1"/>
</dbReference>
<dbReference type="AlphaFoldDB" id="A0AAJ6CQ87"/>
<dbReference type="Gene3D" id="1.10.8.60">
    <property type="match status" value="1"/>
</dbReference>
<dbReference type="CDD" id="cd06571">
    <property type="entry name" value="Bac_DnaA_C"/>
    <property type="match status" value="1"/>
</dbReference>
<dbReference type="Pfam" id="PF00308">
    <property type="entry name" value="Bac_DnaA"/>
    <property type="match status" value="1"/>
</dbReference>
<keyword evidence="6 8" id="KW-0446">Lipid-binding</keyword>
<comment type="subcellular location">
    <subcellularLocation>
        <location evidence="8">Cytoplasm</location>
    </subcellularLocation>
</comment>
<dbReference type="InterPro" id="IPR010921">
    <property type="entry name" value="Trp_repressor/repl_initiator"/>
</dbReference>
<dbReference type="GO" id="GO:0006270">
    <property type="term" value="P:DNA replication initiation"/>
    <property type="evidence" value="ECO:0007669"/>
    <property type="project" value="UniProtKB-UniRule"/>
</dbReference>
<dbReference type="GO" id="GO:0005886">
    <property type="term" value="C:plasma membrane"/>
    <property type="evidence" value="ECO:0007669"/>
    <property type="project" value="TreeGrafter"/>
</dbReference>
<comment type="caution">
    <text evidence="8">Lacks conserved residue(s) required for the propagation of feature annotation.</text>
</comment>
<dbReference type="InterPro" id="IPR013317">
    <property type="entry name" value="DnaA_dom"/>
</dbReference>
<dbReference type="InterPro" id="IPR020591">
    <property type="entry name" value="Chromosome_initiator_DnaA-like"/>
</dbReference>
<dbReference type="GO" id="GO:0003688">
    <property type="term" value="F:DNA replication origin binding"/>
    <property type="evidence" value="ECO:0007669"/>
    <property type="project" value="UniProtKB-UniRule"/>
</dbReference>
<dbReference type="Gene3D" id="3.40.50.300">
    <property type="entry name" value="P-loop containing nucleotide triphosphate hydrolases"/>
    <property type="match status" value="1"/>
</dbReference>
<organism evidence="15 16">
    <name type="scientific">Candidatus Lucifugimonas marina</name>
    <dbReference type="NCBI Taxonomy" id="3038979"/>
    <lineage>
        <taxon>Bacteria</taxon>
        <taxon>Bacillati</taxon>
        <taxon>Chloroflexota</taxon>
        <taxon>Dehalococcoidia</taxon>
        <taxon>SAR202 cluster</taxon>
        <taxon>Candidatus Lucifugimonadales</taxon>
        <taxon>Candidatus Lucifugimonadaceae</taxon>
        <taxon>Candidatus Lucifugimonas</taxon>
    </lineage>
</organism>
<keyword evidence="3 8" id="KW-0235">DNA replication</keyword>
<dbReference type="SMART" id="SM00382">
    <property type="entry name" value="AAA"/>
    <property type="match status" value="1"/>
</dbReference>
<dbReference type="Pfam" id="PF08299">
    <property type="entry name" value="Bac_DnaA_C"/>
    <property type="match status" value="1"/>
</dbReference>
<dbReference type="SUPFAM" id="SSF52540">
    <property type="entry name" value="P-loop containing nucleoside triphosphate hydrolases"/>
    <property type="match status" value="1"/>
</dbReference>
<feature type="domain" description="AAA+ ATPase" evidence="12">
    <location>
        <begin position="161"/>
        <end position="292"/>
    </location>
</feature>
<feature type="binding site" evidence="8">
    <location>
        <position position="174"/>
    </location>
    <ligand>
        <name>ATP</name>
        <dbReference type="ChEBI" id="CHEBI:30616"/>
    </ligand>
</feature>
<feature type="region of interest" description="Domain I, interacts with DnaA modulators" evidence="8">
    <location>
        <begin position="1"/>
        <end position="106"/>
    </location>
</feature>
<protein>
    <recommendedName>
        <fullName evidence="8 9">Chromosomal replication initiator protein DnaA</fullName>
    </recommendedName>
</protein>
<gene>
    <name evidence="8 15" type="primary">dnaA</name>
    <name evidence="14" type="ORF">GKO46_06010</name>
    <name evidence="15" type="ORF">GKO48_00005</name>
</gene>
<keyword evidence="4 8" id="KW-0547">Nucleotide-binding</keyword>
<reference evidence="16" key="3">
    <citation type="submission" date="2023-06" db="EMBL/GenBank/DDBJ databases">
        <title>Pangenomics reveal diversification of enzyme families and niche specialization in globally abundant SAR202 bacteria.</title>
        <authorList>
            <person name="Saw J.H.W."/>
        </authorList>
    </citation>
    <scope>NUCLEOTIDE SEQUENCE [LARGE SCALE GENOMIC DNA]</scope>
    <source>
        <strain evidence="16">JH1073</strain>
    </source>
</reference>
<evidence type="ECO:0000256" key="7">
    <source>
        <dbReference type="ARBA" id="ARBA00023125"/>
    </source>
</evidence>
<evidence type="ECO:0000313" key="15">
    <source>
        <dbReference type="EMBL" id="WFG38061.1"/>
    </source>
</evidence>
<evidence type="ECO:0000313" key="16">
    <source>
        <dbReference type="Proteomes" id="UP001219901"/>
    </source>
</evidence>
<evidence type="ECO:0000259" key="12">
    <source>
        <dbReference type="SMART" id="SM00382"/>
    </source>
</evidence>
<dbReference type="CDD" id="cd00009">
    <property type="entry name" value="AAA"/>
    <property type="match status" value="1"/>
</dbReference>
<feature type="domain" description="Chromosomal replication initiator DnaA C-terminal" evidence="13">
    <location>
        <begin position="366"/>
        <end position="435"/>
    </location>
</feature>
<evidence type="ECO:0000256" key="4">
    <source>
        <dbReference type="ARBA" id="ARBA00022741"/>
    </source>
</evidence>
<evidence type="ECO:0000259" key="13">
    <source>
        <dbReference type="SMART" id="SM00760"/>
    </source>
</evidence>
<evidence type="ECO:0000313" key="17">
    <source>
        <dbReference type="Proteomes" id="UP001321249"/>
    </source>
</evidence>
<dbReference type="NCBIfam" id="TIGR00362">
    <property type="entry name" value="DnaA"/>
    <property type="match status" value="1"/>
</dbReference>
<dbReference type="Pfam" id="PF11638">
    <property type="entry name" value="DnaA_N"/>
    <property type="match status" value="1"/>
</dbReference>
<comment type="subunit">
    <text evidence="8">Oligomerizes as a right-handed, spiral filament on DNA at oriC.</text>
</comment>
<accession>A0AAJ6CQ87</accession>
<keyword evidence="16" id="KW-1185">Reference proteome</keyword>
<evidence type="ECO:0000256" key="3">
    <source>
        <dbReference type="ARBA" id="ARBA00022705"/>
    </source>
</evidence>
<evidence type="ECO:0000256" key="10">
    <source>
        <dbReference type="RuleBase" id="RU000577"/>
    </source>
</evidence>
<evidence type="ECO:0000256" key="2">
    <source>
        <dbReference type="ARBA" id="ARBA00022490"/>
    </source>
</evidence>
<feature type="binding site" evidence="8">
    <location>
        <position position="176"/>
    </location>
    <ligand>
        <name>ATP</name>
        <dbReference type="ChEBI" id="CHEBI:30616"/>
    </ligand>
</feature>
<dbReference type="InterPro" id="IPR001957">
    <property type="entry name" value="Chromosome_initiator_DnaA"/>
</dbReference>
<comment type="function">
    <text evidence="8 10">Plays an essential role in the initiation and regulation of chromosomal replication. ATP-DnaA binds to the origin of replication (oriC) to initiate formation of the DNA replication initiation complex once per cell cycle. Binds the DnaA box (a 9 base pair repeat at the origin) and separates the double-stranded (ds)DNA. Forms a right-handed helical filament on oriC DNA; dsDNA binds to the exterior of the filament while single-stranded (ss)DNA is stabiized in the filament's interior. The ATP-DnaA-oriC complex binds and stabilizes one strand of the AT-rich DNA unwinding element (DUE), permitting loading of DNA polymerase. After initiation quickly degrades to an ADP-DnaA complex that is not apt for DNA replication. Binds acidic phospholipids.</text>
</comment>
<dbReference type="PANTHER" id="PTHR30050">
    <property type="entry name" value="CHROMOSOMAL REPLICATION INITIATOR PROTEIN DNAA"/>
    <property type="match status" value="1"/>
</dbReference>
<sequence length="467" mass="51423">MLCPKSEGLATDNARQIWSAALGQLQLEIPRPNYETWLKPTSTVGLVDDILTISTPSPFAAEMLEKRLSGTILRTVSRVAGRKLEVRFKVQGSDVEKQAKNLVPEQPVAQDSDAAPKAGKLDYAKSYALKPSLNFGSFVVGPSNRLAHAAASKVAESPGNVYNPLYIYSEVGLGKTHLLHAIGHSLSQRGMKVLYVTSERFTNEYISAIREGTASKFRERYRSADALLIDDIQFIKSKQQTQEGFFHTFNELHLAGKQIVVTGDEPASKSLLQERIQSRLAGGLEVDLQPPDYESRYAILQSKAGDLEPAVLDQIAQRAHQNVRELEGALNRVIAYSQLIGSPVTTELADQALKSLLAETPTDVTSIDEVLNSISEFSGVSVDRIIGKRRDKATAEARRMAMYMLREDAHLTSARVGKALGGKDHSTVLYAQKRFEQLLETDSSVRQHLAAVRDIIVRARRISISAD</sequence>
<evidence type="ECO:0000256" key="6">
    <source>
        <dbReference type="ARBA" id="ARBA00023121"/>
    </source>
</evidence>
<dbReference type="InterPro" id="IPR027417">
    <property type="entry name" value="P-loop_NTPase"/>
</dbReference>
<evidence type="ECO:0000256" key="5">
    <source>
        <dbReference type="ARBA" id="ARBA00022840"/>
    </source>
</evidence>
<feature type="region of interest" description="Domain IV, binds dsDNA" evidence="8">
    <location>
        <begin position="338"/>
        <end position="467"/>
    </location>
</feature>
<keyword evidence="7 8" id="KW-0238">DNA-binding</keyword>
<comment type="similarity">
    <text evidence="1 8 11">Belongs to the DnaA family.</text>
</comment>
<comment type="domain">
    <text evidence="8">Domain I is involved in oligomerization and binding regulators, domain II is flexibile and of varying length in different bacteria, domain III forms the AAA+ region, while domain IV binds dsDNA.</text>
</comment>
<dbReference type="InterPro" id="IPR024633">
    <property type="entry name" value="DnaA_N_dom"/>
</dbReference>
<evidence type="ECO:0000256" key="9">
    <source>
        <dbReference type="NCBIfam" id="TIGR00362"/>
    </source>
</evidence>
<dbReference type="Gene3D" id="1.10.1750.10">
    <property type="match status" value="1"/>
</dbReference>
<dbReference type="Proteomes" id="UP001321249">
    <property type="component" value="Unassembled WGS sequence"/>
</dbReference>
<reference evidence="16 17" key="1">
    <citation type="submission" date="2019-11" db="EMBL/GenBank/DDBJ databases">
        <authorList>
            <person name="Cho J.-C."/>
        </authorList>
    </citation>
    <scope>NUCLEOTIDE SEQUENCE [LARGE SCALE GENOMIC DNA]</scope>
    <source>
        <strain evidence="15 16">JH1073</strain>
        <strain evidence="14 17">JH702</strain>
    </source>
</reference>
<evidence type="ECO:0000256" key="8">
    <source>
        <dbReference type="HAMAP-Rule" id="MF_00377"/>
    </source>
</evidence>
<dbReference type="InterPro" id="IPR003593">
    <property type="entry name" value="AAA+_ATPase"/>
</dbReference>
<dbReference type="EMBL" id="WMBE01000002">
    <property type="protein sequence ID" value="MDG0866630.1"/>
    <property type="molecule type" value="Genomic_DNA"/>
</dbReference>
<dbReference type="PRINTS" id="PR00051">
    <property type="entry name" value="DNAA"/>
</dbReference>
<dbReference type="GO" id="GO:0005524">
    <property type="term" value="F:ATP binding"/>
    <property type="evidence" value="ECO:0007669"/>
    <property type="project" value="UniProtKB-UniRule"/>
</dbReference>
<dbReference type="GO" id="GO:0008289">
    <property type="term" value="F:lipid binding"/>
    <property type="evidence" value="ECO:0007669"/>
    <property type="project" value="UniProtKB-KW"/>
</dbReference>
<dbReference type="GO" id="GO:0005737">
    <property type="term" value="C:cytoplasm"/>
    <property type="evidence" value="ECO:0007669"/>
    <property type="project" value="UniProtKB-SubCell"/>
</dbReference>
<name>A0AAJ6CQ87_9CHLR</name>
<proteinExistence type="inferred from homology"/>
<feature type="binding site" evidence="8">
    <location>
        <position position="172"/>
    </location>
    <ligand>
        <name>ATP</name>
        <dbReference type="ChEBI" id="CHEBI:30616"/>
    </ligand>
</feature>
<dbReference type="HAMAP" id="MF_00377">
    <property type="entry name" value="DnaA_bact"/>
    <property type="match status" value="1"/>
</dbReference>
<feature type="binding site" evidence="8">
    <location>
        <position position="175"/>
    </location>
    <ligand>
        <name>ATP</name>
        <dbReference type="ChEBI" id="CHEBI:30616"/>
    </ligand>
</feature>
<reference evidence="15" key="2">
    <citation type="journal article" date="2023" name="Nat. Commun.">
        <title>Cultivation of marine bacteria of the SAR202 clade.</title>
        <authorList>
            <person name="Lim Y."/>
            <person name="Seo J.H."/>
            <person name="Giovannoni S.J."/>
            <person name="Kang I."/>
            <person name="Cho J.C."/>
        </authorList>
    </citation>
    <scope>NUCLEOTIDE SEQUENCE</scope>
    <source>
        <strain evidence="15">JH1073</strain>
    </source>
</reference>
<dbReference type="SMART" id="SM00760">
    <property type="entry name" value="Bac_DnaA_C"/>
    <property type="match status" value="1"/>
</dbReference>
<keyword evidence="5 8" id="KW-0067">ATP-binding</keyword>
<dbReference type="EMBL" id="CP046147">
    <property type="protein sequence ID" value="WFG38061.1"/>
    <property type="molecule type" value="Genomic_DNA"/>
</dbReference>
<keyword evidence="2 8" id="KW-0963">Cytoplasm</keyword>
<evidence type="ECO:0000313" key="14">
    <source>
        <dbReference type="EMBL" id="MDG0866630.1"/>
    </source>
</evidence>
<dbReference type="SUPFAM" id="SSF48295">
    <property type="entry name" value="TrpR-like"/>
    <property type="match status" value="1"/>
</dbReference>
<dbReference type="InterPro" id="IPR038454">
    <property type="entry name" value="DnaA_N_sf"/>
</dbReference>
<dbReference type="PANTHER" id="PTHR30050:SF2">
    <property type="entry name" value="CHROMOSOMAL REPLICATION INITIATOR PROTEIN DNAA"/>
    <property type="match status" value="1"/>
</dbReference>
<dbReference type="InterPro" id="IPR013159">
    <property type="entry name" value="DnaA_C"/>
</dbReference>
<dbReference type="Proteomes" id="UP001219901">
    <property type="component" value="Chromosome"/>
</dbReference>